<dbReference type="EMBL" id="AP012299">
    <property type="protein sequence ID" value="BAL85047.1"/>
    <property type="molecule type" value="Genomic_DNA"/>
</dbReference>
<dbReference type="HOGENOM" id="CLU_1214121_0_0_9"/>
<dbReference type="InterPro" id="IPR029052">
    <property type="entry name" value="Metallo-depent_PP-like"/>
</dbReference>
<organism evidence="2 3">
    <name type="scientific">Selenomonas ruminantium subsp. lactilytica (strain NBRC 103574 / TAM6421)</name>
    <dbReference type="NCBI Taxonomy" id="927704"/>
    <lineage>
        <taxon>Bacteria</taxon>
        <taxon>Bacillati</taxon>
        <taxon>Bacillota</taxon>
        <taxon>Negativicutes</taxon>
        <taxon>Selenomonadales</taxon>
        <taxon>Selenomonadaceae</taxon>
        <taxon>Selenomonas</taxon>
    </lineage>
</organism>
<evidence type="ECO:0000313" key="3">
    <source>
        <dbReference type="Proteomes" id="UP000007887"/>
    </source>
</evidence>
<dbReference type="Gene3D" id="3.60.21.10">
    <property type="match status" value="1"/>
</dbReference>
<dbReference type="Pfam" id="PF00149">
    <property type="entry name" value="Metallophos"/>
    <property type="match status" value="1"/>
</dbReference>
<geneLocation type="plasmid" evidence="2 3">
    <name>pSRC1</name>
</geneLocation>
<dbReference type="OrthoDB" id="9807890at2"/>
<feature type="domain" description="Calcineurin-like phosphoesterase" evidence="1">
    <location>
        <begin position="33"/>
        <end position="177"/>
    </location>
</feature>
<dbReference type="SUPFAM" id="SSF56300">
    <property type="entry name" value="Metallo-dependent phosphatases"/>
    <property type="match status" value="1"/>
</dbReference>
<dbReference type="Proteomes" id="UP000007887">
    <property type="component" value="Plasmid pSRC1"/>
</dbReference>
<dbReference type="RefSeq" id="WP_014431256.1">
    <property type="nucleotide sequence ID" value="NC_017078.1"/>
</dbReference>
<keyword evidence="2" id="KW-0614">Plasmid</keyword>
<evidence type="ECO:0000259" key="1">
    <source>
        <dbReference type="Pfam" id="PF00149"/>
    </source>
</evidence>
<dbReference type="AlphaFoldDB" id="I0GWB0"/>
<gene>
    <name evidence="2" type="ordered locus">SELR_pSRC102400</name>
</gene>
<dbReference type="InterPro" id="IPR004843">
    <property type="entry name" value="Calcineurin-like_PHP"/>
</dbReference>
<evidence type="ECO:0000313" key="2">
    <source>
        <dbReference type="EMBL" id="BAL85047.1"/>
    </source>
</evidence>
<name>I0GWB0_SELRL</name>
<sequence>MWNTAATVTGQLVSLKNKKMKGETTVKSKYENIYVIGEINGDYEKFQDVWQQLAVQPQQDLVVFLGNYIGTGDGNGEMMSWLLEHQKDDNLVFIEGVNESFMYTAEVVADETEENFAEIKSVWREELGGFEVECAMDEQADVGKFYEDWYEFMRRIHRNRKYEMQDESGKLIFVHQNLRNRYNEPNATVFDTDFLKDSDIVKKSAHPRRQLVAYEIRKKKFYIPKTDS</sequence>
<dbReference type="PATRIC" id="fig|927704.6.peg.3167"/>
<proteinExistence type="predicted"/>
<dbReference type="GO" id="GO:0016787">
    <property type="term" value="F:hydrolase activity"/>
    <property type="evidence" value="ECO:0007669"/>
    <property type="project" value="InterPro"/>
</dbReference>
<dbReference type="KEGG" id="sri:SELR_pSRC102400"/>
<reference evidence="2 3" key="1">
    <citation type="submission" date="2011-10" db="EMBL/GenBank/DDBJ databases">
        <title>Whole genome sequence of Selenomonas ruminantium subsp. lactilytica TAM6421.</title>
        <authorList>
            <person name="Oguchi A."/>
            <person name="Ankai A."/>
            <person name="Kaneko J."/>
            <person name="Yamada-Narita S."/>
            <person name="Fukui S."/>
            <person name="Takahashi M."/>
            <person name="Onodera T."/>
            <person name="Kojima S."/>
            <person name="Fushimi T."/>
            <person name="Abe N."/>
            <person name="Kamio Y."/>
            <person name="Yamazaki S."/>
            <person name="Fujita N."/>
        </authorList>
    </citation>
    <scope>NUCLEOTIDE SEQUENCE [LARGE SCALE GENOMIC DNA]</scope>
    <source>
        <strain evidence="3">NBRC 103574 / TAM6421</strain>
        <plasmid evidence="2 3">pSRC1</plasmid>
    </source>
</reference>
<protein>
    <recommendedName>
        <fullName evidence="1">Calcineurin-like phosphoesterase domain-containing protein</fullName>
    </recommendedName>
</protein>
<accession>I0GWB0</accession>